<sequence>MTGKYSGVVQKIKAIAPRTIWTQCFLHRGTPAAKDIESDLHSDLNTAVTLVNFIKSKATNA</sequence>
<feature type="non-terminal residue" evidence="1">
    <location>
        <position position="61"/>
    </location>
</feature>
<accession>A0A9D3XRP0</accession>
<organism evidence="1 2">
    <name type="scientific">Mauremys mutica</name>
    <name type="common">yellowpond turtle</name>
    <dbReference type="NCBI Taxonomy" id="74926"/>
    <lineage>
        <taxon>Eukaryota</taxon>
        <taxon>Metazoa</taxon>
        <taxon>Chordata</taxon>
        <taxon>Craniata</taxon>
        <taxon>Vertebrata</taxon>
        <taxon>Euteleostomi</taxon>
        <taxon>Archelosauria</taxon>
        <taxon>Testudinata</taxon>
        <taxon>Testudines</taxon>
        <taxon>Cryptodira</taxon>
        <taxon>Durocryptodira</taxon>
        <taxon>Testudinoidea</taxon>
        <taxon>Geoemydidae</taxon>
        <taxon>Geoemydinae</taxon>
        <taxon>Mauremys</taxon>
    </lineage>
</organism>
<gene>
    <name evidence="1" type="ORF">KIL84_012797</name>
</gene>
<protein>
    <submittedName>
        <fullName evidence="1">Uncharacterized protein</fullName>
    </submittedName>
</protein>
<name>A0A9D3XRP0_9SAUR</name>
<reference evidence="1" key="1">
    <citation type="submission" date="2021-09" db="EMBL/GenBank/DDBJ databases">
        <title>The genome of Mauremys mutica provides insights into the evolution of semi-aquatic lifestyle.</title>
        <authorList>
            <person name="Gong S."/>
            <person name="Gao Y."/>
        </authorList>
    </citation>
    <scope>NUCLEOTIDE SEQUENCE</scope>
    <source>
        <strain evidence="1">MM-2020</strain>
        <tissue evidence="1">Muscle</tissue>
    </source>
</reference>
<dbReference type="AlphaFoldDB" id="A0A9D3XRP0"/>
<comment type="caution">
    <text evidence="1">The sequence shown here is derived from an EMBL/GenBank/DDBJ whole genome shotgun (WGS) entry which is preliminary data.</text>
</comment>
<keyword evidence="2" id="KW-1185">Reference proteome</keyword>
<dbReference type="Proteomes" id="UP000827986">
    <property type="component" value="Unassembled WGS sequence"/>
</dbReference>
<proteinExistence type="predicted"/>
<evidence type="ECO:0000313" key="1">
    <source>
        <dbReference type="EMBL" id="KAH1184856.1"/>
    </source>
</evidence>
<dbReference type="EMBL" id="JAHDVG010000464">
    <property type="protein sequence ID" value="KAH1184856.1"/>
    <property type="molecule type" value="Genomic_DNA"/>
</dbReference>
<evidence type="ECO:0000313" key="2">
    <source>
        <dbReference type="Proteomes" id="UP000827986"/>
    </source>
</evidence>